<accession>A0A917SFM4</accession>
<name>A0A917SFM4_9ACTN</name>
<dbReference type="AlphaFoldDB" id="A0A917SFM4"/>
<dbReference type="EMBL" id="BMMZ01000014">
    <property type="protein sequence ID" value="GGL79286.1"/>
    <property type="molecule type" value="Genomic_DNA"/>
</dbReference>
<comment type="caution">
    <text evidence="3">The sequence shown here is derived from an EMBL/GenBank/DDBJ whole genome shotgun (WGS) entry which is preliminary data.</text>
</comment>
<feature type="region of interest" description="Disordered" evidence="1">
    <location>
        <begin position="294"/>
        <end position="313"/>
    </location>
</feature>
<keyword evidence="4" id="KW-1185">Reference proteome</keyword>
<evidence type="ECO:0000256" key="1">
    <source>
        <dbReference type="SAM" id="MobiDB-lite"/>
    </source>
</evidence>
<sequence length="512" mass="55748">MVNALFGADLLPTGALPLTSVATVVTAGGPIEARVHFRDGRDLPISLDQVAGLVSEQGNPGNVKHVDQVMIVAPSRFLPDETEVVDTPGTGSIHVANSDESSRARGLMDVAVLMVAADPPVSAAEIALMVEAAQTASRTVVLINKADLVSTSDLPAIRSFTERALNRAIGKPTPIFVTSLRTGDGLAAFADWLAGQLRRHGSSDAVDSTARALRRAADVVLDELSIEDRLLRDEADRTAGAVRELNDVLGRAWRSAMAATDALRGEALRLRRRLDADHDKQAAWALARARHRLDEAGDPRESPEQDAERRRSRMISDVREQAAAWFDDMAAQLAGALQASGDEAIARLRDDLAAARRTSRELLGLELTEPAQPARTDLPRLPFLEMLPASDWQELISVAVLRHLPASIRRSRLRRALDSWAETALNQPLGRSRSALQAWLESSTRLIEHDLTAVWEEQMAALERATAAVQRLGEQTKPERTNELEKLAGRAAIIRNLMTQLETLPRNDDPTP</sequence>
<dbReference type="SUPFAM" id="SSF52540">
    <property type="entry name" value="P-loop containing nucleoside triphosphate hydrolases"/>
    <property type="match status" value="1"/>
</dbReference>
<gene>
    <name evidence="3" type="ORF">GCM10011575_42090</name>
</gene>
<evidence type="ECO:0000259" key="2">
    <source>
        <dbReference type="Pfam" id="PF00350"/>
    </source>
</evidence>
<evidence type="ECO:0000313" key="3">
    <source>
        <dbReference type="EMBL" id="GGL79286.1"/>
    </source>
</evidence>
<reference evidence="3" key="1">
    <citation type="journal article" date="2014" name="Int. J. Syst. Evol. Microbiol.">
        <title>Complete genome sequence of Corynebacterium casei LMG S-19264T (=DSM 44701T), isolated from a smear-ripened cheese.</title>
        <authorList>
            <consortium name="US DOE Joint Genome Institute (JGI-PGF)"/>
            <person name="Walter F."/>
            <person name="Albersmeier A."/>
            <person name="Kalinowski J."/>
            <person name="Ruckert C."/>
        </authorList>
    </citation>
    <scope>NUCLEOTIDE SEQUENCE</scope>
    <source>
        <strain evidence="3">CGMCC 4.7306</strain>
    </source>
</reference>
<proteinExistence type="predicted"/>
<evidence type="ECO:0000313" key="4">
    <source>
        <dbReference type="Proteomes" id="UP000613840"/>
    </source>
</evidence>
<dbReference type="Pfam" id="PF00350">
    <property type="entry name" value="Dynamin_N"/>
    <property type="match status" value="1"/>
</dbReference>
<protein>
    <recommendedName>
        <fullName evidence="2">Dynamin N-terminal domain-containing protein</fullName>
    </recommendedName>
</protein>
<feature type="domain" description="Dynamin N-terminal" evidence="2">
    <location>
        <begin position="1"/>
        <end position="145"/>
    </location>
</feature>
<organism evidence="3 4">
    <name type="scientific">Microlunatus endophyticus</name>
    <dbReference type="NCBI Taxonomy" id="1716077"/>
    <lineage>
        <taxon>Bacteria</taxon>
        <taxon>Bacillati</taxon>
        <taxon>Actinomycetota</taxon>
        <taxon>Actinomycetes</taxon>
        <taxon>Propionibacteriales</taxon>
        <taxon>Propionibacteriaceae</taxon>
        <taxon>Microlunatus</taxon>
    </lineage>
</organism>
<dbReference type="Proteomes" id="UP000613840">
    <property type="component" value="Unassembled WGS sequence"/>
</dbReference>
<dbReference type="Gene3D" id="3.40.50.300">
    <property type="entry name" value="P-loop containing nucleotide triphosphate hydrolases"/>
    <property type="match status" value="1"/>
</dbReference>
<dbReference type="InterPro" id="IPR045063">
    <property type="entry name" value="Dynamin_N"/>
</dbReference>
<dbReference type="InterPro" id="IPR027417">
    <property type="entry name" value="P-loop_NTPase"/>
</dbReference>
<reference evidence="3" key="2">
    <citation type="submission" date="2020-09" db="EMBL/GenBank/DDBJ databases">
        <authorList>
            <person name="Sun Q."/>
            <person name="Zhou Y."/>
        </authorList>
    </citation>
    <scope>NUCLEOTIDE SEQUENCE</scope>
    <source>
        <strain evidence="3">CGMCC 4.7306</strain>
    </source>
</reference>